<dbReference type="SMART" id="SM01109">
    <property type="entry name" value="CUT"/>
    <property type="match status" value="1"/>
</dbReference>
<dbReference type="InterPro" id="IPR010982">
    <property type="entry name" value="Lambda_DNA-bd_dom_sf"/>
</dbReference>
<feature type="domain" description="CUT" evidence="11">
    <location>
        <begin position="389"/>
        <end position="476"/>
    </location>
</feature>
<evidence type="ECO:0000256" key="10">
    <source>
        <dbReference type="SAM" id="MobiDB-lite"/>
    </source>
</evidence>
<keyword evidence="2" id="KW-0677">Repeat</keyword>
<accession>A0ABR1BAM6</accession>
<feature type="region of interest" description="Disordered" evidence="10">
    <location>
        <begin position="40"/>
        <end position="64"/>
    </location>
</feature>
<evidence type="ECO:0000256" key="9">
    <source>
        <dbReference type="SAM" id="Coils"/>
    </source>
</evidence>
<evidence type="ECO:0000313" key="12">
    <source>
        <dbReference type="EMBL" id="KAK6640513.1"/>
    </source>
</evidence>
<reference evidence="12 13" key="1">
    <citation type="submission" date="2023-09" db="EMBL/GenBank/DDBJ databases">
        <title>Genomes of two closely related lineages of the louse Polyplax serrata with different host specificities.</title>
        <authorList>
            <person name="Martinu J."/>
            <person name="Tarabai H."/>
            <person name="Stefka J."/>
            <person name="Hypsa V."/>
        </authorList>
    </citation>
    <scope>NUCLEOTIDE SEQUENCE [LARGE SCALE GENOMIC DNA]</scope>
    <source>
        <strain evidence="12">98ZLc_SE</strain>
    </source>
</reference>
<feature type="coiled-coil region" evidence="9">
    <location>
        <begin position="77"/>
        <end position="122"/>
    </location>
</feature>
<sequence length="491" mass="56140">MTPHLVSWCTGRVYRGGLYGWKGCVGVEWEKVQKAAVKGLRKSTEKQSMRERDRDLGGRQHGRKQLLPQPFDVIPPISQLVQDIQRLQSSISKLQENSATQIARLEEQLEQKRQHIAHLEARLDAQRDYEDVKRELSLLRSIEVPSKDSSDPKALEMLIERSKAIQLEQQPQSQQQKPQPPSLPPKSKSPESQSDETPIKSEPGSAEPENRSDSPNERQAQQQQQQDESDLATEETEKDEADEDGNHSSPRSHQSTHPVSPNTQNQLHSSTPSLQSPSLRTPTPYDSYLNGKLPDDCHNNNHITQLMNNQNMLTNGLNLNSLNNNIIGLNHHNFLRNSDMCVDMKSPFRFDEHRYRFGDENVMVGRLGESLIPKGDPMEARLQEMLRYNMDKYSTQNLDTLHIARRVRELLSIHNIGQRLFAKYVLGLSQGTVSELLSKPKPWDKLTEKGRDSYRKMHAWACDENAVLLLKSLIPKKGKSFPRYVRPHLTE</sequence>
<evidence type="ECO:0000256" key="1">
    <source>
        <dbReference type="ARBA" id="ARBA00004123"/>
    </source>
</evidence>
<evidence type="ECO:0000256" key="2">
    <source>
        <dbReference type="ARBA" id="ARBA00022737"/>
    </source>
</evidence>
<feature type="compositionally biased region" description="Basic and acidic residues" evidence="10">
    <location>
        <begin position="42"/>
        <end position="58"/>
    </location>
</feature>
<evidence type="ECO:0000256" key="6">
    <source>
        <dbReference type="ARBA" id="ARBA00023155"/>
    </source>
</evidence>
<gene>
    <name evidence="12" type="ORF">RUM44_012208</name>
</gene>
<evidence type="ECO:0000259" key="11">
    <source>
        <dbReference type="PROSITE" id="PS51042"/>
    </source>
</evidence>
<feature type="compositionally biased region" description="Polar residues" evidence="10">
    <location>
        <begin position="247"/>
        <end position="281"/>
    </location>
</feature>
<keyword evidence="5" id="KW-0238">DNA-binding</keyword>
<dbReference type="Proteomes" id="UP001359485">
    <property type="component" value="Unassembled WGS sequence"/>
</dbReference>
<dbReference type="Gene3D" id="1.10.260.40">
    <property type="entry name" value="lambda repressor-like DNA-binding domains"/>
    <property type="match status" value="1"/>
</dbReference>
<evidence type="ECO:0000313" key="13">
    <source>
        <dbReference type="Proteomes" id="UP001359485"/>
    </source>
</evidence>
<evidence type="ECO:0000256" key="7">
    <source>
        <dbReference type="ARBA" id="ARBA00023163"/>
    </source>
</evidence>
<keyword evidence="13" id="KW-1185">Reference proteome</keyword>
<evidence type="ECO:0000256" key="3">
    <source>
        <dbReference type="ARBA" id="ARBA00023015"/>
    </source>
</evidence>
<dbReference type="EMBL" id="JAWJWF010000001">
    <property type="protein sequence ID" value="KAK6640513.1"/>
    <property type="molecule type" value="Genomic_DNA"/>
</dbReference>
<keyword evidence="7" id="KW-0804">Transcription</keyword>
<evidence type="ECO:0000256" key="8">
    <source>
        <dbReference type="ARBA" id="ARBA00023242"/>
    </source>
</evidence>
<protein>
    <recommendedName>
        <fullName evidence="11">CUT domain-containing protein</fullName>
    </recommendedName>
</protein>
<evidence type="ECO:0000256" key="4">
    <source>
        <dbReference type="ARBA" id="ARBA00023054"/>
    </source>
</evidence>
<dbReference type="SUPFAM" id="SSF47413">
    <property type="entry name" value="lambda repressor-like DNA-binding domains"/>
    <property type="match status" value="1"/>
</dbReference>
<feature type="compositionally biased region" description="Low complexity" evidence="10">
    <location>
        <begin position="167"/>
        <end position="177"/>
    </location>
</feature>
<comment type="caution">
    <text evidence="12">The sequence shown here is derived from an EMBL/GenBank/DDBJ whole genome shotgun (WGS) entry which is preliminary data.</text>
</comment>
<dbReference type="InterPro" id="IPR003350">
    <property type="entry name" value="CUT_dom"/>
</dbReference>
<name>A0ABR1BAM6_POLSC</name>
<dbReference type="Pfam" id="PF02376">
    <property type="entry name" value="CUT"/>
    <property type="match status" value="1"/>
</dbReference>
<feature type="region of interest" description="Disordered" evidence="10">
    <location>
        <begin position="167"/>
        <end position="293"/>
    </location>
</feature>
<organism evidence="12 13">
    <name type="scientific">Polyplax serrata</name>
    <name type="common">Common mouse louse</name>
    <dbReference type="NCBI Taxonomy" id="468196"/>
    <lineage>
        <taxon>Eukaryota</taxon>
        <taxon>Metazoa</taxon>
        <taxon>Ecdysozoa</taxon>
        <taxon>Arthropoda</taxon>
        <taxon>Hexapoda</taxon>
        <taxon>Insecta</taxon>
        <taxon>Pterygota</taxon>
        <taxon>Neoptera</taxon>
        <taxon>Paraneoptera</taxon>
        <taxon>Psocodea</taxon>
        <taxon>Troctomorpha</taxon>
        <taxon>Phthiraptera</taxon>
        <taxon>Anoplura</taxon>
        <taxon>Polyplacidae</taxon>
        <taxon>Polyplax</taxon>
    </lineage>
</organism>
<keyword evidence="6" id="KW-0371">Homeobox</keyword>
<proteinExistence type="predicted"/>
<evidence type="ECO:0000256" key="5">
    <source>
        <dbReference type="ARBA" id="ARBA00023125"/>
    </source>
</evidence>
<keyword evidence="4 9" id="KW-0175">Coiled coil</keyword>
<dbReference type="PANTHER" id="PTHR14043">
    <property type="entry name" value="CCAAT DISPLACEMENT PROTEIN-RELATED"/>
    <property type="match status" value="1"/>
</dbReference>
<keyword evidence="3" id="KW-0805">Transcription regulation</keyword>
<feature type="compositionally biased region" description="Acidic residues" evidence="10">
    <location>
        <begin position="227"/>
        <end position="243"/>
    </location>
</feature>
<dbReference type="PROSITE" id="PS51042">
    <property type="entry name" value="CUT"/>
    <property type="match status" value="1"/>
</dbReference>
<comment type="subcellular location">
    <subcellularLocation>
        <location evidence="1">Nucleus</location>
    </subcellularLocation>
</comment>
<dbReference type="PANTHER" id="PTHR14043:SF2">
    <property type="entry name" value="HOMEOBOX PROTEIN CUT"/>
    <property type="match status" value="1"/>
</dbReference>
<keyword evidence="8" id="KW-0539">Nucleus</keyword>